<name>A0A7U8GRD6_NEPCE</name>
<comment type="catalytic activity">
    <reaction evidence="11">
        <text>L-seryl-[protein] + ATP = O-phospho-L-seryl-[protein] + ADP + H(+)</text>
        <dbReference type="Rhea" id="RHEA:17989"/>
        <dbReference type="Rhea" id="RHEA-COMP:9863"/>
        <dbReference type="Rhea" id="RHEA-COMP:11604"/>
        <dbReference type="ChEBI" id="CHEBI:15378"/>
        <dbReference type="ChEBI" id="CHEBI:29999"/>
        <dbReference type="ChEBI" id="CHEBI:30616"/>
        <dbReference type="ChEBI" id="CHEBI:83421"/>
        <dbReference type="ChEBI" id="CHEBI:456216"/>
        <dbReference type="EC" id="2.7.11.1"/>
    </reaction>
</comment>
<keyword evidence="14" id="KW-1185">Reference proteome</keyword>
<dbReference type="Pfam" id="PF01636">
    <property type="entry name" value="APH"/>
    <property type="match status" value="1"/>
</dbReference>
<evidence type="ECO:0000256" key="7">
    <source>
        <dbReference type="ARBA" id="ARBA00022777"/>
    </source>
</evidence>
<feature type="domain" description="Aminoglycoside phosphotransferase" evidence="12">
    <location>
        <begin position="37"/>
        <end position="261"/>
    </location>
</feature>
<comment type="subcellular location">
    <subcellularLocation>
        <location evidence="11">Cytoplasm</location>
    </subcellularLocation>
</comment>
<accession>A0A7U8GRD6</accession>
<dbReference type="InterPro" id="IPR011009">
    <property type="entry name" value="Kinase-like_dom_sf"/>
</dbReference>
<dbReference type="Gene3D" id="1.10.510.10">
    <property type="entry name" value="Transferase(Phosphotransferase) domain 1"/>
    <property type="match status" value="1"/>
</dbReference>
<feature type="active site" evidence="11">
    <location>
        <position position="222"/>
    </location>
</feature>
<dbReference type="Gene3D" id="3.30.200.70">
    <property type="match status" value="1"/>
</dbReference>
<gene>
    <name evidence="11" type="primary">srkA</name>
    <name evidence="13" type="ORF">MED92_11039</name>
</gene>
<dbReference type="Gene3D" id="1.20.1270.170">
    <property type="match status" value="1"/>
</dbReference>
<comment type="subunit">
    <text evidence="11">Monomer.</text>
</comment>
<dbReference type="NCBIfam" id="NF008738">
    <property type="entry name" value="PRK11768.1"/>
    <property type="match status" value="1"/>
</dbReference>
<dbReference type="GO" id="GO:0005737">
    <property type="term" value="C:cytoplasm"/>
    <property type="evidence" value="ECO:0007669"/>
    <property type="project" value="UniProtKB-SubCell"/>
</dbReference>
<keyword evidence="6 11" id="KW-0547">Nucleotide-binding</keyword>
<organism evidence="13 14">
    <name type="scientific">Neptuniibacter caesariensis</name>
    <dbReference type="NCBI Taxonomy" id="207954"/>
    <lineage>
        <taxon>Bacteria</taxon>
        <taxon>Pseudomonadati</taxon>
        <taxon>Pseudomonadota</taxon>
        <taxon>Gammaproteobacteria</taxon>
        <taxon>Oceanospirillales</taxon>
        <taxon>Oceanospirillaceae</taxon>
        <taxon>Neptuniibacter</taxon>
    </lineage>
</organism>
<protein>
    <recommendedName>
        <fullName evidence="11">Stress response kinase A</fullName>
        <ecNumber evidence="11">2.7.11.1</ecNumber>
    </recommendedName>
    <alternativeName>
        <fullName evidence="11">Serine/threonine-protein kinase SrkA</fullName>
    </alternativeName>
</protein>
<dbReference type="GO" id="GO:0005524">
    <property type="term" value="F:ATP binding"/>
    <property type="evidence" value="ECO:0007669"/>
    <property type="project" value="UniProtKB-UniRule"/>
</dbReference>
<dbReference type="EMBL" id="AAOW01000009">
    <property type="protein sequence ID" value="EAR61257.1"/>
    <property type="molecule type" value="Genomic_DNA"/>
</dbReference>
<proteinExistence type="inferred from homology"/>
<evidence type="ECO:0000256" key="10">
    <source>
        <dbReference type="ARBA" id="ARBA00023016"/>
    </source>
</evidence>
<evidence type="ECO:0000259" key="12">
    <source>
        <dbReference type="Pfam" id="PF01636"/>
    </source>
</evidence>
<reference evidence="13 14" key="1">
    <citation type="submission" date="2006-02" db="EMBL/GenBank/DDBJ databases">
        <authorList>
            <person name="Pinhassi J."/>
            <person name="Pedros-Alio C."/>
            <person name="Ferriera S."/>
            <person name="Johnson J."/>
            <person name="Kravitz S."/>
            <person name="Halpern A."/>
            <person name="Remington K."/>
            <person name="Beeson K."/>
            <person name="Tran B."/>
            <person name="Rogers Y.-H."/>
            <person name="Friedman R."/>
            <person name="Venter J.C."/>
        </authorList>
    </citation>
    <scope>NUCLEOTIDE SEQUENCE [LARGE SCALE GENOMIC DNA]</scope>
    <source>
        <strain evidence="13 14">MED92</strain>
    </source>
</reference>
<evidence type="ECO:0000256" key="1">
    <source>
        <dbReference type="ARBA" id="ARBA00022490"/>
    </source>
</evidence>
<keyword evidence="8 11" id="KW-0067">ATP-binding</keyword>
<keyword evidence="3 11" id="KW-0597">Phosphoprotein</keyword>
<comment type="function">
    <text evidence="11">A protein kinase that phosphorylates Ser and Thr residues. Probably acts to suppress the effects of stress linked to accumulation of reactive oxygen species. Probably involved in the extracytoplasmic stress response.</text>
</comment>
<feature type="site" description="ATP" evidence="11">
    <location>
        <position position="38"/>
    </location>
</feature>
<evidence type="ECO:0000313" key="13">
    <source>
        <dbReference type="EMBL" id="EAR61257.1"/>
    </source>
</evidence>
<keyword evidence="2 11" id="KW-0723">Serine/threonine-protein kinase</keyword>
<feature type="binding site" evidence="11">
    <location>
        <position position="222"/>
    </location>
    <ligand>
        <name>Mg(2+)</name>
        <dbReference type="ChEBI" id="CHEBI:18420"/>
    </ligand>
</feature>
<dbReference type="InterPro" id="IPR032882">
    <property type="entry name" value="SrkA/RdoA"/>
</dbReference>
<comment type="catalytic activity">
    <reaction evidence="11">
        <text>L-threonyl-[protein] + ATP = O-phospho-L-threonyl-[protein] + ADP + H(+)</text>
        <dbReference type="Rhea" id="RHEA:46608"/>
        <dbReference type="Rhea" id="RHEA-COMP:11060"/>
        <dbReference type="Rhea" id="RHEA-COMP:11605"/>
        <dbReference type="ChEBI" id="CHEBI:15378"/>
        <dbReference type="ChEBI" id="CHEBI:30013"/>
        <dbReference type="ChEBI" id="CHEBI:30616"/>
        <dbReference type="ChEBI" id="CHEBI:61977"/>
        <dbReference type="ChEBI" id="CHEBI:456216"/>
        <dbReference type="EC" id="2.7.11.1"/>
    </reaction>
</comment>
<dbReference type="SUPFAM" id="SSF56112">
    <property type="entry name" value="Protein kinase-like (PK-like)"/>
    <property type="match status" value="1"/>
</dbReference>
<evidence type="ECO:0000256" key="9">
    <source>
        <dbReference type="ARBA" id="ARBA00022842"/>
    </source>
</evidence>
<comment type="caution">
    <text evidence="13">The sequence shown here is derived from an EMBL/GenBank/DDBJ whole genome shotgun (WGS) entry which is preliminary data.</text>
</comment>
<evidence type="ECO:0000256" key="11">
    <source>
        <dbReference type="HAMAP-Rule" id="MF_01497"/>
    </source>
</evidence>
<dbReference type="HAMAP" id="MF_01497">
    <property type="entry name" value="SrkA_kinase"/>
    <property type="match status" value="1"/>
</dbReference>
<keyword evidence="9 11" id="KW-0460">Magnesium</keyword>
<comment type="similarity">
    <text evidence="11">Belongs to the SrkA/RdoA protein kinase family.</text>
</comment>
<evidence type="ECO:0000313" key="14">
    <source>
        <dbReference type="Proteomes" id="UP000002171"/>
    </source>
</evidence>
<evidence type="ECO:0000256" key="2">
    <source>
        <dbReference type="ARBA" id="ARBA00022527"/>
    </source>
</evidence>
<keyword evidence="7 11" id="KW-0418">Kinase</keyword>
<feature type="active site" description="Proton acceptor" evidence="11">
    <location>
        <position position="205"/>
    </location>
</feature>
<evidence type="ECO:0000256" key="4">
    <source>
        <dbReference type="ARBA" id="ARBA00022679"/>
    </source>
</evidence>
<evidence type="ECO:0000256" key="3">
    <source>
        <dbReference type="ARBA" id="ARBA00022553"/>
    </source>
</evidence>
<feature type="binding site" evidence="11">
    <location>
        <position position="210"/>
    </location>
    <ligand>
        <name>Mg(2+)</name>
        <dbReference type="ChEBI" id="CHEBI:18420"/>
    </ligand>
</feature>
<evidence type="ECO:0000256" key="6">
    <source>
        <dbReference type="ARBA" id="ARBA00022741"/>
    </source>
</evidence>
<keyword evidence="4 11" id="KW-0808">Transferase</keyword>
<sequence length="330" mass="38706">MSEHDLAHPFERLTPSFLMDAVETLGHWCDGRTFPLNSYENRVYQVGIEDQDPLIAKFYRPDRWSREQILEEHQFGFELEEQELPVVTPIKNDCGETLFEYQGFFFSLFKRKGGHAPELDNLDNLYTLGKTLGRFHLVGSKSDFKHRPTLDSQSFGHESFKLLSENFMPKQLKPAYDSICKELLQAIDEIMLSCADAPLIRVHGDCHSGNILWRDDLPHFVDFDDARMAPAMQDIWMLLSGERYDQLAQLSEIADGYSEFYDFPTRQLRLVEVLRSLRIMHYSAWLARRWEDPAFPHNFSWFNTERYWGEHILSLKEQLSKLDEDPLALM</sequence>
<dbReference type="Proteomes" id="UP000002171">
    <property type="component" value="Unassembled WGS sequence"/>
</dbReference>
<dbReference type="RefSeq" id="WP_007019941.1">
    <property type="nucleotide sequence ID" value="NZ_CH724125.1"/>
</dbReference>
<dbReference type="PANTHER" id="PTHR39573">
    <property type="entry name" value="STRESS RESPONSE KINASE A"/>
    <property type="match status" value="1"/>
</dbReference>
<dbReference type="PANTHER" id="PTHR39573:SF1">
    <property type="entry name" value="STRESS RESPONSE KINASE A"/>
    <property type="match status" value="1"/>
</dbReference>
<dbReference type="InterPro" id="IPR002575">
    <property type="entry name" value="Aminoglycoside_PTrfase"/>
</dbReference>
<evidence type="ECO:0000256" key="8">
    <source>
        <dbReference type="ARBA" id="ARBA00022840"/>
    </source>
</evidence>
<keyword evidence="1 11" id="KW-0963">Cytoplasm</keyword>
<dbReference type="OrthoDB" id="5392197at2"/>
<dbReference type="EC" id="2.7.11.1" evidence="11"/>
<dbReference type="GO" id="GO:0004674">
    <property type="term" value="F:protein serine/threonine kinase activity"/>
    <property type="evidence" value="ECO:0007669"/>
    <property type="project" value="UniProtKB-UniRule"/>
</dbReference>
<dbReference type="GO" id="GO:0000287">
    <property type="term" value="F:magnesium ion binding"/>
    <property type="evidence" value="ECO:0007669"/>
    <property type="project" value="UniProtKB-UniRule"/>
</dbReference>
<evidence type="ECO:0000256" key="5">
    <source>
        <dbReference type="ARBA" id="ARBA00022723"/>
    </source>
</evidence>
<keyword evidence="10 11" id="KW-0346">Stress response</keyword>
<dbReference type="AlphaFoldDB" id="A0A7U8GRD6"/>
<comment type="cofactor">
    <cofactor evidence="11">
        <name>Mg(2+)</name>
        <dbReference type="ChEBI" id="CHEBI:18420"/>
    </cofactor>
</comment>
<keyword evidence="5 11" id="KW-0479">Metal-binding</keyword>